<evidence type="ECO:0000313" key="2">
    <source>
        <dbReference type="Proteomes" id="UP000006329"/>
    </source>
</evidence>
<dbReference type="EMBL" id="AHON02000013">
    <property type="protein sequence ID" value="EKO35543.1"/>
    <property type="molecule type" value="Genomic_DNA"/>
</dbReference>
<reference evidence="1" key="1">
    <citation type="submission" date="2012-10" db="EMBL/GenBank/DDBJ databases">
        <authorList>
            <person name="Harkins D.M."/>
            <person name="Durkin A.S."/>
            <person name="Brinkac L.M."/>
            <person name="Haft D.H."/>
            <person name="Selengut J.D."/>
            <person name="Sanka R."/>
            <person name="DePew J."/>
            <person name="Purushe J."/>
            <person name="Matthias M.A."/>
            <person name="Vinetz J.M."/>
            <person name="Sutton G.G."/>
            <person name="Nierman W.C."/>
            <person name="Fouts D.E."/>
        </authorList>
    </citation>
    <scope>NUCLEOTIDE SEQUENCE [LARGE SCALE GENOMIC DNA]</scope>
    <source>
        <strain evidence="1">MOR084</strain>
    </source>
</reference>
<comment type="caution">
    <text evidence="1">The sequence shown here is derived from an EMBL/GenBank/DDBJ whole genome shotgun (WGS) entry which is preliminary data.</text>
</comment>
<dbReference type="RefSeq" id="WP_004484321.1">
    <property type="nucleotide sequence ID" value="NZ_AHON02000013.1"/>
</dbReference>
<dbReference type="AlphaFoldDB" id="A0A0E2BVF7"/>
<protein>
    <submittedName>
        <fullName evidence="1">Uncharacterized protein</fullName>
    </submittedName>
</protein>
<sequence length="81" mass="9550">MKRKAKKGDALLELLKVFLENPGLSFNRKVLQKRIRKTVRTTNYNLNRLVKSGIIRREGSILYTLSERYYLKFVHNGGKRI</sequence>
<accession>A0A0E2BVF7</accession>
<organism evidence="1 2">
    <name type="scientific">Leptospira santarosai str. MOR084</name>
    <dbReference type="NCBI Taxonomy" id="1049984"/>
    <lineage>
        <taxon>Bacteria</taxon>
        <taxon>Pseudomonadati</taxon>
        <taxon>Spirochaetota</taxon>
        <taxon>Spirochaetia</taxon>
        <taxon>Leptospirales</taxon>
        <taxon>Leptospiraceae</taxon>
        <taxon>Leptospira</taxon>
    </lineage>
</organism>
<dbReference type="Proteomes" id="UP000006329">
    <property type="component" value="Unassembled WGS sequence"/>
</dbReference>
<dbReference type="InterPro" id="IPR036388">
    <property type="entry name" value="WH-like_DNA-bd_sf"/>
</dbReference>
<dbReference type="Gene3D" id="1.10.10.10">
    <property type="entry name" value="Winged helix-like DNA-binding domain superfamily/Winged helix DNA-binding domain"/>
    <property type="match status" value="1"/>
</dbReference>
<name>A0A0E2BVF7_9LEPT</name>
<evidence type="ECO:0000313" key="1">
    <source>
        <dbReference type="EMBL" id="EKO35543.1"/>
    </source>
</evidence>
<gene>
    <name evidence="1" type="ORF">LEP1GSC179_1194</name>
</gene>
<keyword evidence="2" id="KW-1185">Reference proteome</keyword>
<proteinExistence type="predicted"/>